<dbReference type="Pfam" id="PF17482">
    <property type="entry name" value="Phage_sheath_1C"/>
    <property type="match status" value="1"/>
</dbReference>
<reference evidence="4 5" key="1">
    <citation type="submission" date="2024-03" db="EMBL/GenBank/DDBJ databases">
        <title>Novel species of the genus Variovorax.</title>
        <authorList>
            <person name="Liu Q."/>
            <person name="Xin Y.-H."/>
        </authorList>
    </citation>
    <scope>NUCLEOTIDE SEQUENCE [LARGE SCALE GENOMIC DNA]</scope>
    <source>
        <strain evidence="4 5">KACC 18900</strain>
    </source>
</reference>
<dbReference type="Proteomes" id="UP001385892">
    <property type="component" value="Unassembled WGS sequence"/>
</dbReference>
<evidence type="ECO:0000256" key="1">
    <source>
        <dbReference type="ARBA" id="ARBA00008005"/>
    </source>
</evidence>
<dbReference type="PANTHER" id="PTHR35861:SF1">
    <property type="entry name" value="PHAGE TAIL SHEATH PROTEIN"/>
    <property type="match status" value="1"/>
</dbReference>
<accession>A0ABU8WU92</accession>
<comment type="similarity">
    <text evidence="1">Belongs to the myoviridae tail sheath protein family.</text>
</comment>
<comment type="caution">
    <text evidence="4">The sequence shown here is derived from an EMBL/GenBank/DDBJ whole genome shotgun (WGS) entry which is preliminary data.</text>
</comment>
<dbReference type="Gene3D" id="3.40.50.11780">
    <property type="match status" value="2"/>
</dbReference>
<protein>
    <submittedName>
        <fullName evidence="4">Phage tail sheath subtilisin-like domain-containing protein</fullName>
    </submittedName>
</protein>
<dbReference type="InterPro" id="IPR020287">
    <property type="entry name" value="Tail_sheath_C"/>
</dbReference>
<gene>
    <name evidence="4" type="ORF">WKW82_30285</name>
</gene>
<feature type="domain" description="Tail sheath protein subtilisin-like" evidence="2">
    <location>
        <begin position="298"/>
        <end position="469"/>
    </location>
</feature>
<evidence type="ECO:0000259" key="3">
    <source>
        <dbReference type="Pfam" id="PF17482"/>
    </source>
</evidence>
<evidence type="ECO:0000313" key="4">
    <source>
        <dbReference type="EMBL" id="MEJ8850964.1"/>
    </source>
</evidence>
<proteinExistence type="inferred from homology"/>
<name>A0ABU8WU92_9BURK</name>
<dbReference type="InterPro" id="IPR052042">
    <property type="entry name" value="Tail_sheath_structural"/>
</dbReference>
<evidence type="ECO:0000313" key="5">
    <source>
        <dbReference type="Proteomes" id="UP001385892"/>
    </source>
</evidence>
<dbReference type="EMBL" id="JBBKZT010000018">
    <property type="protein sequence ID" value="MEJ8850964.1"/>
    <property type="molecule type" value="Genomic_DNA"/>
</dbReference>
<dbReference type="InterPro" id="IPR035089">
    <property type="entry name" value="Phage_sheath_subtilisin"/>
</dbReference>
<dbReference type="RefSeq" id="WP_340346455.1">
    <property type="nucleotide sequence ID" value="NZ_JBBKZT010000018.1"/>
</dbReference>
<organism evidence="4 5">
    <name type="scientific">Variovorax rhizosphaerae</name>
    <dbReference type="NCBI Taxonomy" id="1836200"/>
    <lineage>
        <taxon>Bacteria</taxon>
        <taxon>Pseudomonadati</taxon>
        <taxon>Pseudomonadota</taxon>
        <taxon>Betaproteobacteria</taxon>
        <taxon>Burkholderiales</taxon>
        <taxon>Comamonadaceae</taxon>
        <taxon>Variovorax</taxon>
    </lineage>
</organism>
<evidence type="ECO:0000259" key="2">
    <source>
        <dbReference type="Pfam" id="PF04984"/>
    </source>
</evidence>
<dbReference type="PANTHER" id="PTHR35861">
    <property type="match status" value="1"/>
</dbReference>
<dbReference type="Pfam" id="PF04984">
    <property type="entry name" value="Phage_sheath_1"/>
    <property type="match status" value="1"/>
</dbReference>
<keyword evidence="5" id="KW-1185">Reference proteome</keyword>
<sequence length="586" mass="62664">MPEYLAPGVYVEETSFRAKSVEGVGTSTTAFVGPARRGPVGVASELLTSLTDFERVYGSFENLAFSDVTDARHQLNFLAHAVHAYFDNGGSRLYVVRTAAAGGGVATAAIGAGAGDEAISAFARSAGATGNGRLVFRETTRPATARTLATAPVGSLVRVTTGTEAAPVFTLFTKTTPAAWADSAAAALTIDDSIRAQLVTLSVEFTDADGYGQVFDDIGLGAAHPRFIGTVLAQTPGNRADDLQNLVWVQVGSGVSAFELQAAIAALAAVPGDTEGRRQVFLAGGTDGSAPGVGNETTVGSYAHALAQLIGLEDVSIVAAPGSSIYADAQAIQNALISHAEHRRAYRIAVLDTPRAQTPGQVRDQRGRVDSTRAALYYPWVITANPLARPGRDDIPREIALPPSGFITGIYARNDIERGVYKAPANEVVRGALRFETDINFAQQEALNPLGINCLRYLSGRGYRVWGARLVSSDPEWKYVSDRRYFNYLEASIDRGTQWSVFELNGERLWANVRQTISDFLYNEWRGGALLGSTVEEAFFVRCDRGTMTQNDLDNGRLICLIGVAIIKPAEFVIFRIGQKTADARA</sequence>
<feature type="domain" description="Tail sheath protein C-terminal" evidence="3">
    <location>
        <begin position="472"/>
        <end position="577"/>
    </location>
</feature>